<evidence type="ECO:0000313" key="4">
    <source>
        <dbReference type="EMBL" id="KAF5311970.1"/>
    </source>
</evidence>
<feature type="compositionally biased region" description="Polar residues" evidence="1">
    <location>
        <begin position="596"/>
        <end position="615"/>
    </location>
</feature>
<evidence type="ECO:0000256" key="1">
    <source>
        <dbReference type="SAM" id="MobiDB-lite"/>
    </source>
</evidence>
<dbReference type="Gene3D" id="2.60.120.260">
    <property type="entry name" value="Galactose-binding domain-like"/>
    <property type="match status" value="2"/>
</dbReference>
<name>A0A8H5AW21_9AGAR</name>
<dbReference type="EMBL" id="JAACJJ010000056">
    <property type="protein sequence ID" value="KAF5311970.1"/>
    <property type="molecule type" value="Genomic_DNA"/>
</dbReference>
<evidence type="ECO:0000256" key="2">
    <source>
        <dbReference type="SAM" id="Phobius"/>
    </source>
</evidence>
<accession>A0A8H5AW21</accession>
<comment type="caution">
    <text evidence="4">The sequence shown here is derived from an EMBL/GenBank/DDBJ whole genome shotgun (WGS) entry which is preliminary data.</text>
</comment>
<protein>
    <recommendedName>
        <fullName evidence="6">PA14 domain-containing protein</fullName>
    </recommendedName>
</protein>
<gene>
    <name evidence="4" type="ORF">D9619_003787</name>
</gene>
<feature type="transmembrane region" description="Helical" evidence="2">
    <location>
        <begin position="433"/>
        <end position="455"/>
    </location>
</feature>
<keyword evidence="2" id="KW-0812">Transmembrane</keyword>
<reference evidence="4 5" key="1">
    <citation type="journal article" date="2020" name="ISME J.">
        <title>Uncovering the hidden diversity of litter-decomposition mechanisms in mushroom-forming fungi.</title>
        <authorList>
            <person name="Floudas D."/>
            <person name="Bentzer J."/>
            <person name="Ahren D."/>
            <person name="Johansson T."/>
            <person name="Persson P."/>
            <person name="Tunlid A."/>
        </authorList>
    </citation>
    <scope>NUCLEOTIDE SEQUENCE [LARGE SCALE GENOMIC DNA]</scope>
    <source>
        <strain evidence="4 5">CBS 101986</strain>
    </source>
</reference>
<dbReference type="OrthoDB" id="3062325at2759"/>
<feature type="region of interest" description="Disordered" evidence="1">
    <location>
        <begin position="554"/>
        <end position="646"/>
    </location>
</feature>
<dbReference type="AlphaFoldDB" id="A0A8H5AW21"/>
<feature type="signal peptide" evidence="3">
    <location>
        <begin position="1"/>
        <end position="33"/>
    </location>
</feature>
<feature type="compositionally biased region" description="Low complexity" evidence="1">
    <location>
        <begin position="575"/>
        <end position="595"/>
    </location>
</feature>
<feature type="transmembrane region" description="Helical" evidence="2">
    <location>
        <begin position="683"/>
        <end position="703"/>
    </location>
</feature>
<evidence type="ECO:0000256" key="3">
    <source>
        <dbReference type="SAM" id="SignalP"/>
    </source>
</evidence>
<keyword evidence="2" id="KW-0472">Membrane</keyword>
<feature type="chain" id="PRO_5034287189" description="PA14 domain-containing protein" evidence="3">
    <location>
        <begin position="34"/>
        <end position="778"/>
    </location>
</feature>
<feature type="compositionally biased region" description="Polar residues" evidence="1">
    <location>
        <begin position="554"/>
        <end position="574"/>
    </location>
</feature>
<feature type="compositionally biased region" description="Low complexity" evidence="1">
    <location>
        <begin position="616"/>
        <end position="642"/>
    </location>
</feature>
<keyword evidence="5" id="KW-1185">Reference proteome</keyword>
<evidence type="ECO:0000313" key="5">
    <source>
        <dbReference type="Proteomes" id="UP000567179"/>
    </source>
</evidence>
<sequence>MFLSPLMQQARISLLLLLCSVGVSFLLVPPVESHESGARASVMTSRIENPPEGTAPSSDLVSAFRKSSWIWTTESSPSQALIGSVAFRNTFTPPAGKLPMNANILMTADNEFSLFVDGIFVGQSPQTADIWKDAQYFTVTLNSSVSHLFAVLATNEDGPGGLLAAIQIQFSDGTSSIFITDSSWIYTASVVAGWNTPGGRTSGWSAAQVIDAYGVGPWGTQVIIPATVSPSDLTFDFSFWIWSTESDPPNAPPGQRAFRKTFEAPSGKTLQSASIILTADNGFTFYANGQHIGESLNDSEAFSWKSGQQYTVPLSGTCTVFAVSATNLPNIDGGGESSAGLLAMIRVNFMDGTGQTIVSDTSWKVSDTVPVGFQNMSFDDLSWSAAHSQGAFGVAPWNNNITVVNSLTEQPAPPSIPANLPTPHKTPKVAPGVLAGAAATGFAVLLCITVGVYIVSRRRKRAYNNERVQVQNPYMTNHLMLAGSTFDTGVIHDLTRVPFVRQNAKAGPYDACHTVIALLGVHPDSLAQTPQEISWIKDKNSIFFTRAPITLSSATNSPTQTIESPITSPSPAEQPTSPSPASIPTSQPTKSSSSTGLADTTSSQLNSARSTRASLPSNTAATSPAFSASPTPQSNQPSTFSPPVYPPPAVALSPSASATLSFAAPPSPSASPSENKRPSRTTVTTLSIIVGIVGLFLLFIVAGPKFEFNSTTSWTRVAGATAKVTFRGAFVVRAGPPELIQRASGTSITVYCTVSGGTAKLVASTFVYSVHGGSPKIY</sequence>
<organism evidence="4 5">
    <name type="scientific">Psilocybe cf. subviscida</name>
    <dbReference type="NCBI Taxonomy" id="2480587"/>
    <lineage>
        <taxon>Eukaryota</taxon>
        <taxon>Fungi</taxon>
        <taxon>Dikarya</taxon>
        <taxon>Basidiomycota</taxon>
        <taxon>Agaricomycotina</taxon>
        <taxon>Agaricomycetes</taxon>
        <taxon>Agaricomycetidae</taxon>
        <taxon>Agaricales</taxon>
        <taxon>Agaricineae</taxon>
        <taxon>Strophariaceae</taxon>
        <taxon>Psilocybe</taxon>
    </lineage>
</organism>
<dbReference type="Proteomes" id="UP000567179">
    <property type="component" value="Unassembled WGS sequence"/>
</dbReference>
<feature type="region of interest" description="Disordered" evidence="1">
    <location>
        <begin position="661"/>
        <end position="680"/>
    </location>
</feature>
<evidence type="ECO:0008006" key="6">
    <source>
        <dbReference type="Google" id="ProtNLM"/>
    </source>
</evidence>
<keyword evidence="3" id="KW-0732">Signal</keyword>
<keyword evidence="2" id="KW-1133">Transmembrane helix</keyword>
<proteinExistence type="predicted"/>